<comment type="caution">
    <text evidence="8">The sequence shown here is derived from an EMBL/GenBank/DDBJ whole genome shotgun (WGS) entry which is preliminary data.</text>
</comment>
<keyword evidence="5" id="KW-0234">DNA repair</keyword>
<dbReference type="EMBL" id="JACIBT010000001">
    <property type="protein sequence ID" value="MBB3666547.1"/>
    <property type="molecule type" value="Genomic_DNA"/>
</dbReference>
<dbReference type="NCBIfam" id="TIGR00589">
    <property type="entry name" value="ogt"/>
    <property type="match status" value="1"/>
</dbReference>
<keyword evidence="3 8" id="KW-0808">Transferase</keyword>
<dbReference type="InterPro" id="IPR036388">
    <property type="entry name" value="WH-like_DNA-bd_sf"/>
</dbReference>
<comment type="catalytic activity">
    <reaction evidence="1">
        <text>a 4-O-methyl-thymidine in DNA + L-cysteinyl-[protein] = a thymidine in DNA + S-methyl-L-cysteinyl-[protein]</text>
        <dbReference type="Rhea" id="RHEA:53428"/>
        <dbReference type="Rhea" id="RHEA-COMP:10131"/>
        <dbReference type="Rhea" id="RHEA-COMP:10132"/>
        <dbReference type="Rhea" id="RHEA-COMP:13555"/>
        <dbReference type="Rhea" id="RHEA-COMP:13556"/>
        <dbReference type="ChEBI" id="CHEBI:29950"/>
        <dbReference type="ChEBI" id="CHEBI:82612"/>
        <dbReference type="ChEBI" id="CHEBI:137386"/>
        <dbReference type="ChEBI" id="CHEBI:137387"/>
        <dbReference type="EC" id="2.1.1.63"/>
    </reaction>
</comment>
<dbReference type="Proteomes" id="UP000547528">
    <property type="component" value="Unassembled WGS sequence"/>
</dbReference>
<keyword evidence="9" id="KW-1185">Reference proteome</keyword>
<evidence type="ECO:0000313" key="8">
    <source>
        <dbReference type="EMBL" id="MBB3666547.1"/>
    </source>
</evidence>
<dbReference type="InterPro" id="IPR036217">
    <property type="entry name" value="MethylDNA_cys_MeTrfase_DNAb"/>
</dbReference>
<protein>
    <submittedName>
        <fullName evidence="8">Methylated-DNA-[protein]-cysteine S-methyltransferase</fullName>
        <ecNumber evidence="8">2.1.1.63</ecNumber>
    </submittedName>
</protein>
<evidence type="ECO:0000259" key="7">
    <source>
        <dbReference type="Pfam" id="PF01035"/>
    </source>
</evidence>
<reference evidence="8 9" key="1">
    <citation type="submission" date="2020-08" db="EMBL/GenBank/DDBJ databases">
        <title>Sequencing the genomes of 1000 actinobacteria strains.</title>
        <authorList>
            <person name="Klenk H.-P."/>
        </authorList>
    </citation>
    <scope>NUCLEOTIDE SEQUENCE [LARGE SCALE GENOMIC DNA]</scope>
    <source>
        <strain evidence="8 9">DSM 28238</strain>
    </source>
</reference>
<dbReference type="PROSITE" id="PS00374">
    <property type="entry name" value="MGMT"/>
    <property type="match status" value="1"/>
</dbReference>
<feature type="domain" description="Methylated-DNA-[protein]-cysteine S-methyltransferase DNA binding" evidence="7">
    <location>
        <begin position="89"/>
        <end position="168"/>
    </location>
</feature>
<dbReference type="InterPro" id="IPR001497">
    <property type="entry name" value="MethylDNA_cys_MeTrfase_AS"/>
</dbReference>
<sequence length="170" mass="17923">MSSITAASCQTPDGVFTVLSNGTHVLASGWTQDPADLMGLIHPSLRGWLQQDPVQAPQVLTDAVQAVAAYYDDDPSALDAVPVQQRSGPFRQRAWEVLREVEPGSPLTYSEYAAAAGNPAAVQAAAGACAKNAAALFVPCHRVIRTDGSLGGFRYGTDLKRSLLSREAAL</sequence>
<dbReference type="SUPFAM" id="SSF46767">
    <property type="entry name" value="Methylated DNA-protein cysteine methyltransferase, C-terminal domain"/>
    <property type="match status" value="1"/>
</dbReference>
<evidence type="ECO:0000256" key="4">
    <source>
        <dbReference type="ARBA" id="ARBA00022763"/>
    </source>
</evidence>
<evidence type="ECO:0000256" key="2">
    <source>
        <dbReference type="ARBA" id="ARBA00022603"/>
    </source>
</evidence>
<evidence type="ECO:0000256" key="6">
    <source>
        <dbReference type="ARBA" id="ARBA00049348"/>
    </source>
</evidence>
<dbReference type="EC" id="2.1.1.63" evidence="8"/>
<dbReference type="CDD" id="cd06445">
    <property type="entry name" value="ATase"/>
    <property type="match status" value="1"/>
</dbReference>
<evidence type="ECO:0000256" key="5">
    <source>
        <dbReference type="ARBA" id="ARBA00023204"/>
    </source>
</evidence>
<organism evidence="8 9">
    <name type="scientific">Garicola koreensis</name>
    <dbReference type="NCBI Taxonomy" id="1262554"/>
    <lineage>
        <taxon>Bacteria</taxon>
        <taxon>Bacillati</taxon>
        <taxon>Actinomycetota</taxon>
        <taxon>Actinomycetes</taxon>
        <taxon>Micrococcales</taxon>
        <taxon>Micrococcaceae</taxon>
        <taxon>Garicola</taxon>
    </lineage>
</organism>
<evidence type="ECO:0000256" key="3">
    <source>
        <dbReference type="ARBA" id="ARBA00022679"/>
    </source>
</evidence>
<dbReference type="RefSeq" id="WP_183356985.1">
    <property type="nucleotide sequence ID" value="NZ_BAABKR010000004.1"/>
</dbReference>
<keyword evidence="2 8" id="KW-0489">Methyltransferase</keyword>
<dbReference type="Gene3D" id="1.10.10.10">
    <property type="entry name" value="Winged helix-like DNA-binding domain superfamily/Winged helix DNA-binding domain"/>
    <property type="match status" value="1"/>
</dbReference>
<dbReference type="PANTHER" id="PTHR10815:SF13">
    <property type="entry name" value="METHYLATED-DNA--PROTEIN-CYSTEINE METHYLTRANSFERASE"/>
    <property type="match status" value="1"/>
</dbReference>
<evidence type="ECO:0000313" key="9">
    <source>
        <dbReference type="Proteomes" id="UP000547528"/>
    </source>
</evidence>
<keyword evidence="4" id="KW-0227">DNA damage</keyword>
<dbReference type="Pfam" id="PF01035">
    <property type="entry name" value="DNA_binding_1"/>
    <property type="match status" value="1"/>
</dbReference>
<comment type="catalytic activity">
    <reaction evidence="6">
        <text>a 6-O-methyl-2'-deoxyguanosine in DNA + L-cysteinyl-[protein] = S-methyl-L-cysteinyl-[protein] + a 2'-deoxyguanosine in DNA</text>
        <dbReference type="Rhea" id="RHEA:24000"/>
        <dbReference type="Rhea" id="RHEA-COMP:10131"/>
        <dbReference type="Rhea" id="RHEA-COMP:10132"/>
        <dbReference type="Rhea" id="RHEA-COMP:11367"/>
        <dbReference type="Rhea" id="RHEA-COMP:11368"/>
        <dbReference type="ChEBI" id="CHEBI:29950"/>
        <dbReference type="ChEBI" id="CHEBI:82612"/>
        <dbReference type="ChEBI" id="CHEBI:85445"/>
        <dbReference type="ChEBI" id="CHEBI:85448"/>
        <dbReference type="EC" id="2.1.1.63"/>
    </reaction>
</comment>
<evidence type="ECO:0000256" key="1">
    <source>
        <dbReference type="ARBA" id="ARBA00001286"/>
    </source>
</evidence>
<name>A0A7W5XNE5_9MICC</name>
<dbReference type="GO" id="GO:0006281">
    <property type="term" value="P:DNA repair"/>
    <property type="evidence" value="ECO:0007669"/>
    <property type="project" value="UniProtKB-KW"/>
</dbReference>
<gene>
    <name evidence="8" type="ORF">FHX47_000140</name>
</gene>
<dbReference type="PANTHER" id="PTHR10815">
    <property type="entry name" value="METHYLATED-DNA--PROTEIN-CYSTEINE METHYLTRANSFERASE"/>
    <property type="match status" value="1"/>
</dbReference>
<proteinExistence type="predicted"/>
<dbReference type="GO" id="GO:0003908">
    <property type="term" value="F:methylated-DNA-[protein]-cysteine S-methyltransferase activity"/>
    <property type="evidence" value="ECO:0007669"/>
    <property type="project" value="UniProtKB-EC"/>
</dbReference>
<accession>A0A7W5XNE5</accession>
<dbReference type="InterPro" id="IPR014048">
    <property type="entry name" value="MethylDNA_cys_MeTrfase_DNA-bd"/>
</dbReference>
<dbReference type="AlphaFoldDB" id="A0A7W5XNE5"/>
<dbReference type="GO" id="GO:0032259">
    <property type="term" value="P:methylation"/>
    <property type="evidence" value="ECO:0007669"/>
    <property type="project" value="UniProtKB-KW"/>
</dbReference>